<accession>A0AAW8VW88</accession>
<dbReference type="Proteomes" id="UP001267003">
    <property type="component" value="Unassembled WGS sequence"/>
</dbReference>
<dbReference type="Pfam" id="PF03632">
    <property type="entry name" value="Glyco_hydro_65m"/>
    <property type="match status" value="1"/>
</dbReference>
<evidence type="ECO:0000313" key="7">
    <source>
        <dbReference type="EMBL" id="MDT6989791.1"/>
    </source>
</evidence>
<dbReference type="PANTHER" id="PTHR11051:SF8">
    <property type="entry name" value="PROTEIN-GLUCOSYLGALACTOSYLHYDROXYLYSINE GLUCOSIDASE"/>
    <property type="match status" value="1"/>
</dbReference>
<name>A0AAW8VW88_LACPE</name>
<dbReference type="GO" id="GO:0004553">
    <property type="term" value="F:hydrolase activity, hydrolyzing O-glycosyl compounds"/>
    <property type="evidence" value="ECO:0007669"/>
    <property type="project" value="TreeGrafter"/>
</dbReference>
<gene>
    <name evidence="7" type="ORF">RI536_06695</name>
</gene>
<keyword evidence="2" id="KW-0328">Glycosyltransferase</keyword>
<feature type="domain" description="Glycoside hydrolase family 65 central catalytic" evidence="4">
    <location>
        <begin position="302"/>
        <end position="653"/>
    </location>
</feature>
<protein>
    <submittedName>
        <fullName evidence="7">Glycosyl hydrolase family 65 protein</fullName>
    </submittedName>
</protein>
<comment type="caution">
    <text evidence="7">The sequence shown here is derived from an EMBL/GenBank/DDBJ whole genome shotgun (WGS) entry which is preliminary data.</text>
</comment>
<comment type="similarity">
    <text evidence="1">Belongs to the glycosyl hydrolase 65 family.</text>
</comment>
<evidence type="ECO:0000256" key="1">
    <source>
        <dbReference type="ARBA" id="ARBA00006768"/>
    </source>
</evidence>
<evidence type="ECO:0000259" key="6">
    <source>
        <dbReference type="Pfam" id="PF03636"/>
    </source>
</evidence>
<dbReference type="PIRSF" id="PIRSF036289">
    <property type="entry name" value="Glycosyl_hydrolase_malt_phosph"/>
    <property type="match status" value="1"/>
</dbReference>
<dbReference type="AlphaFoldDB" id="A0AAW8VW88"/>
<evidence type="ECO:0000259" key="5">
    <source>
        <dbReference type="Pfam" id="PF03633"/>
    </source>
</evidence>
<dbReference type="RefSeq" id="WP_216780388.1">
    <property type="nucleotide sequence ID" value="NZ_JAGXBR010000009.1"/>
</dbReference>
<dbReference type="PANTHER" id="PTHR11051">
    <property type="entry name" value="GLYCOSYL HYDROLASE-RELATED"/>
    <property type="match status" value="1"/>
</dbReference>
<keyword evidence="7" id="KW-0378">Hydrolase</keyword>
<sequence length="733" mass="82902">MQVEKLTLKDVATTTCQYLETIFALGDGHVGVRDSLPFTGNQQGTLPVMLVNGFYASNPITYGESAYGYAKNHQTIVSLTSPRYLDFATAQADSAVPDDWHVTVDDTVLDFSSGKLTEKFQITTGDQHHFELAVESMILLDDSHQLMLNYQLTSLDYAGELRFKRPIVREANAASEADDDPRVAQRQAGLKIEFKTIADEHELQWQTTVASTQQQLTQSDRLTAVPENFSVHKDQTGFHGAGEIKLHETLQWSFVRQVSEINQPLATSSVEDAKALNQRILTDFWQQSQVQISDRKLQTGIQYNLFQLFQSAGRDGLTNIAAKGITGPGYEGHYFWDTEMYMLPFFIYTQPQMAKQLLHYRYSILPQARQRARDLGVTKGALYAWRTINGEEASAYFPAGTAQYHINADIAHTIKLYFEVTDDQDFLREQGAAVVLETARFWLQFGGWEQRDGKQQFCLYKVTGPDEYTALVDNNYYTNRMAKENMAFAAWLIKQGYIDGDTDEQAQLARASEAMYLPYDATNQVTAQDDNSPKMPLWPFATTAATQYPLLLHYHPLMIYRHRVNKQADTLLAEMLFPEDQSQEQLARDYDYYEPITTHDSSLSRSIFSILASRLDRRDKAYSYYMDTSLMDLVDLQGNAKDGLHEANLGGSWLGLTYGFAGMYVAAGKLHITNHLPKEINQLSYRLRFRGRVLEVQLTQDSTQVQVVSGTPLMMVIDGREVEATSGTIANGQ</sequence>
<evidence type="ECO:0000259" key="4">
    <source>
        <dbReference type="Pfam" id="PF03632"/>
    </source>
</evidence>
<feature type="domain" description="Glycoside hydrolase family 65 N-terminal" evidence="6">
    <location>
        <begin position="20"/>
        <end position="218"/>
    </location>
</feature>
<dbReference type="InterPro" id="IPR005194">
    <property type="entry name" value="Glyco_hydro_65_C"/>
</dbReference>
<feature type="domain" description="Glycoside hydrolase family 65 C-terminal" evidence="5">
    <location>
        <begin position="663"/>
        <end position="723"/>
    </location>
</feature>
<organism evidence="7 8">
    <name type="scientific">Lactiplantibacillus pentosus</name>
    <name type="common">Lactobacillus pentosus</name>
    <dbReference type="NCBI Taxonomy" id="1589"/>
    <lineage>
        <taxon>Bacteria</taxon>
        <taxon>Bacillati</taxon>
        <taxon>Bacillota</taxon>
        <taxon>Bacilli</taxon>
        <taxon>Lactobacillales</taxon>
        <taxon>Lactobacillaceae</taxon>
        <taxon>Lactiplantibacillus</taxon>
    </lineage>
</organism>
<evidence type="ECO:0000313" key="8">
    <source>
        <dbReference type="Proteomes" id="UP001267003"/>
    </source>
</evidence>
<dbReference type="InterPro" id="IPR005195">
    <property type="entry name" value="Glyco_hydro_65_M"/>
</dbReference>
<dbReference type="InterPro" id="IPR005196">
    <property type="entry name" value="Glyco_hydro_65_N"/>
</dbReference>
<dbReference type="Pfam" id="PF03636">
    <property type="entry name" value="Glyco_hydro_65N"/>
    <property type="match status" value="1"/>
</dbReference>
<evidence type="ECO:0000256" key="3">
    <source>
        <dbReference type="ARBA" id="ARBA00022679"/>
    </source>
</evidence>
<reference evidence="7" key="1">
    <citation type="submission" date="2023-08" db="EMBL/GenBank/DDBJ databases">
        <authorList>
            <person name="Page C.A."/>
            <person name="Perez-Diaz I.M."/>
        </authorList>
    </citation>
    <scope>NUCLEOTIDE SEQUENCE</scope>
    <source>
        <strain evidence="7">7.8.46</strain>
    </source>
</reference>
<dbReference type="EMBL" id="JAVLAQ010000001">
    <property type="protein sequence ID" value="MDT6989791.1"/>
    <property type="molecule type" value="Genomic_DNA"/>
</dbReference>
<proteinExistence type="inferred from homology"/>
<dbReference type="Pfam" id="PF03633">
    <property type="entry name" value="Glyco_hydro_65C"/>
    <property type="match status" value="1"/>
</dbReference>
<dbReference type="InterPro" id="IPR017045">
    <property type="entry name" value="Malt_Pase/Glycosyl_Hdrlase"/>
</dbReference>
<evidence type="ECO:0000256" key="2">
    <source>
        <dbReference type="ARBA" id="ARBA00022676"/>
    </source>
</evidence>
<dbReference type="GO" id="GO:0005975">
    <property type="term" value="P:carbohydrate metabolic process"/>
    <property type="evidence" value="ECO:0007669"/>
    <property type="project" value="InterPro"/>
</dbReference>
<keyword evidence="3" id="KW-0808">Transferase</keyword>